<evidence type="ECO:0000256" key="3">
    <source>
        <dbReference type="PROSITE-ProRule" id="PRU00339"/>
    </source>
</evidence>
<dbReference type="PANTHER" id="PTHR44858:SF1">
    <property type="entry name" value="UDP-N-ACETYLGLUCOSAMINE--PEPTIDE N-ACETYLGLUCOSAMINYLTRANSFERASE SPINDLY-RELATED"/>
    <property type="match status" value="1"/>
</dbReference>
<dbReference type="Pfam" id="PF07721">
    <property type="entry name" value="TPR_4"/>
    <property type="match status" value="1"/>
</dbReference>
<dbReference type="Pfam" id="PF13174">
    <property type="entry name" value="TPR_6"/>
    <property type="match status" value="1"/>
</dbReference>
<reference evidence="5 6" key="1">
    <citation type="submission" date="2011-11" db="EMBL/GenBank/DDBJ databases">
        <title>Complete sequence of Granulicella mallensis MP5ACTX8.</title>
        <authorList>
            <consortium name="US DOE Joint Genome Institute"/>
            <person name="Lucas S."/>
            <person name="Copeland A."/>
            <person name="Lapidus A."/>
            <person name="Cheng J.-F."/>
            <person name="Goodwin L."/>
            <person name="Pitluck S."/>
            <person name="Peters L."/>
            <person name="Lu M."/>
            <person name="Detter J.C."/>
            <person name="Han C."/>
            <person name="Tapia R."/>
            <person name="Land M."/>
            <person name="Hauser L."/>
            <person name="Kyrpides N."/>
            <person name="Ivanova N."/>
            <person name="Mikhailova N."/>
            <person name="Pagani I."/>
            <person name="Rawat S."/>
            <person name="Mannisto M."/>
            <person name="Haggblom M."/>
            <person name="Woyke T."/>
        </authorList>
    </citation>
    <scope>NUCLEOTIDE SEQUENCE [LARGE SCALE GENOMIC DNA]</scope>
    <source>
        <strain evidence="6">ATCC BAA-1857 / DSM 23137 / MP5ACTX8</strain>
    </source>
</reference>
<keyword evidence="4" id="KW-1133">Transmembrane helix</keyword>
<dbReference type="AlphaFoldDB" id="G8P0A3"/>
<dbReference type="Gene3D" id="1.25.40.10">
    <property type="entry name" value="Tetratricopeptide repeat domain"/>
    <property type="match status" value="1"/>
</dbReference>
<dbReference type="Gene3D" id="1.10.1130.10">
    <property type="entry name" value="Flavocytochrome C3, Chain A"/>
    <property type="match status" value="1"/>
</dbReference>
<dbReference type="SUPFAM" id="SSF48695">
    <property type="entry name" value="Multiheme cytochromes"/>
    <property type="match status" value="1"/>
</dbReference>
<feature type="repeat" description="TPR" evidence="3">
    <location>
        <begin position="493"/>
        <end position="526"/>
    </location>
</feature>
<feature type="repeat" description="TPR" evidence="3">
    <location>
        <begin position="527"/>
        <end position="560"/>
    </location>
</feature>
<dbReference type="PROSITE" id="PS50005">
    <property type="entry name" value="TPR"/>
    <property type="match status" value="5"/>
</dbReference>
<feature type="transmembrane region" description="Helical" evidence="4">
    <location>
        <begin position="21"/>
        <end position="40"/>
    </location>
</feature>
<organism evidence="5 6">
    <name type="scientific">Granulicella mallensis (strain ATCC BAA-1857 / DSM 23137 / MP5ACTX8)</name>
    <dbReference type="NCBI Taxonomy" id="682795"/>
    <lineage>
        <taxon>Bacteria</taxon>
        <taxon>Pseudomonadati</taxon>
        <taxon>Acidobacteriota</taxon>
        <taxon>Terriglobia</taxon>
        <taxon>Terriglobales</taxon>
        <taxon>Acidobacteriaceae</taxon>
        <taxon>Granulicella</taxon>
    </lineage>
</organism>
<feature type="repeat" description="TPR" evidence="3">
    <location>
        <begin position="561"/>
        <end position="594"/>
    </location>
</feature>
<keyword evidence="1" id="KW-0677">Repeat</keyword>
<evidence type="ECO:0000256" key="2">
    <source>
        <dbReference type="ARBA" id="ARBA00022803"/>
    </source>
</evidence>
<dbReference type="InterPro" id="IPR036280">
    <property type="entry name" value="Multihaem_cyt_sf"/>
</dbReference>
<dbReference type="InterPro" id="IPR019734">
    <property type="entry name" value="TPR_rpt"/>
</dbReference>
<evidence type="ECO:0000256" key="4">
    <source>
        <dbReference type="SAM" id="Phobius"/>
    </source>
</evidence>
<feature type="repeat" description="TPR" evidence="3">
    <location>
        <begin position="595"/>
        <end position="628"/>
    </location>
</feature>
<dbReference type="InterPro" id="IPR011990">
    <property type="entry name" value="TPR-like_helical_dom_sf"/>
</dbReference>
<dbReference type="GO" id="GO:0042802">
    <property type="term" value="F:identical protein binding"/>
    <property type="evidence" value="ECO:0007669"/>
    <property type="project" value="InterPro"/>
</dbReference>
<dbReference type="SMART" id="SM00028">
    <property type="entry name" value="TPR"/>
    <property type="match status" value="7"/>
</dbReference>
<dbReference type="SUPFAM" id="SSF48452">
    <property type="entry name" value="TPR-like"/>
    <property type="match status" value="1"/>
</dbReference>
<protein>
    <submittedName>
        <fullName evidence="5">Tetratricopeptide TPR_2 repeat-containing protein</fullName>
    </submittedName>
</protein>
<evidence type="ECO:0000313" key="5">
    <source>
        <dbReference type="EMBL" id="AEU36897.1"/>
    </source>
</evidence>
<dbReference type="HOGENOM" id="CLU_029191_0_0_0"/>
<accession>G8P0A3</accession>
<evidence type="ECO:0000256" key="1">
    <source>
        <dbReference type="ARBA" id="ARBA00022737"/>
    </source>
</evidence>
<dbReference type="Gene3D" id="3.90.10.10">
    <property type="entry name" value="Cytochrome C3"/>
    <property type="match status" value="1"/>
</dbReference>
<feature type="repeat" description="TPR" evidence="3">
    <location>
        <begin position="629"/>
        <end position="662"/>
    </location>
</feature>
<proteinExistence type="predicted"/>
<dbReference type="Pfam" id="PF13432">
    <property type="entry name" value="TPR_16"/>
    <property type="match status" value="2"/>
</dbReference>
<dbReference type="InterPro" id="IPR011717">
    <property type="entry name" value="TPR-4"/>
</dbReference>
<dbReference type="Pfam" id="PF14559">
    <property type="entry name" value="TPR_19"/>
    <property type="match status" value="1"/>
</dbReference>
<keyword evidence="4" id="KW-0812">Transmembrane</keyword>
<dbReference type="PANTHER" id="PTHR44858">
    <property type="entry name" value="TETRATRICOPEPTIDE REPEAT PROTEIN 6"/>
    <property type="match status" value="1"/>
</dbReference>
<keyword evidence="2 3" id="KW-0802">TPR repeat</keyword>
<keyword evidence="6" id="KW-1185">Reference proteome</keyword>
<dbReference type="EMBL" id="CP003130">
    <property type="protein sequence ID" value="AEU36897.1"/>
    <property type="molecule type" value="Genomic_DNA"/>
</dbReference>
<keyword evidence="4" id="KW-0472">Membrane</keyword>
<name>G8P0A3_GRAMM</name>
<evidence type="ECO:0000313" key="6">
    <source>
        <dbReference type="Proteomes" id="UP000007113"/>
    </source>
</evidence>
<dbReference type="Proteomes" id="UP000007113">
    <property type="component" value="Chromosome"/>
</dbReference>
<sequence length="745" mass="82029">MAGRITCQIQVDGLSFVTKKHSIAVVSLLIVAAAVSFLFLHHQEPPKTAIAQQYADPASCTQCHATEAAGYARTGMAHAFYKPKASDTVESPARDRQFYHAASGSYYTLTQHDGKYYQRRWQKGFDGNPENVEELLIDYIMGSGNHVKTYLHREQDGTLIELPLAWYAEGGGHWGMNPGFDNAHPMTRRPIAYECMFCHNAYPQIPPIAHRDLSANSVYRGALPEGIDCQRCHGPGAAHVKAAQTPGTSLQQIRAQILNPTHLSNDRQMEVCEQCHLETTSQPLPDRIRHYDQEPFGYRADQPLASFNAYFARDPDHGRTDNFEIVDAPYRLRQSQCYLKSQGALTCETCHNPHDLHKGPESVTYYANICMKCHGANLPEKIAQHQHPASNDCVSCHMPKRRTEDVVHAVMTDHLIQRFAPQAKVLLADRQEVPETPVTAYHGPVKRYLLDREDASPDDDLYNAAAQIIDGSNLEAGIPALADLIRTKSPSQPNFSIELGDAMRHTGNLPGAIDAYRQALKLDPLSSRAQRRLGVALGNAGQTDEALTVLQGAIDHEPDNALLWYEKALIESRRGDSDKAVADLRKTLELKPDFADAQNTLGSVLAQSGDIQHAETAFRAALTINPYDSATRANLGRLLAGTGDWKQAAFHLQKAVQLDPANVNAHGDYAVALLQLKRLPEAKTEAEAALKINPEFGPAQLNLAEILLQQGQARMALPLLEKAAHSAAPGVAEQAQTILQQLGTR</sequence>
<gene>
    <name evidence="5" type="ordered locus">AciX8_2587</name>
</gene>
<dbReference type="KEGG" id="gma:AciX8_2587"/>
<dbReference type="InterPro" id="IPR050498">
    <property type="entry name" value="Ycf3"/>
</dbReference>
<dbReference type="STRING" id="682795.AciX8_2587"/>
<dbReference type="eggNOG" id="COG0457">
    <property type="taxonomic scope" value="Bacteria"/>
</dbReference>